<protein>
    <recommendedName>
        <fullName evidence="2">BRCT domain-containing protein</fullName>
    </recommendedName>
</protein>
<evidence type="ECO:0000259" key="2">
    <source>
        <dbReference type="PROSITE" id="PS50172"/>
    </source>
</evidence>
<dbReference type="AlphaFoldDB" id="A0A7S9RE83"/>
<feature type="compositionally biased region" description="Basic and acidic residues" evidence="1">
    <location>
        <begin position="1"/>
        <end position="12"/>
    </location>
</feature>
<dbReference type="InterPro" id="IPR036420">
    <property type="entry name" value="BRCT_dom_sf"/>
</dbReference>
<evidence type="ECO:0000313" key="3">
    <source>
        <dbReference type="EMBL" id="QPH90178.1"/>
    </source>
</evidence>
<dbReference type="InterPro" id="IPR001357">
    <property type="entry name" value="BRCT_dom"/>
</dbReference>
<dbReference type="SUPFAM" id="SSF47794">
    <property type="entry name" value="Rad51 N-terminal domain-like"/>
    <property type="match status" value="1"/>
</dbReference>
<dbReference type="CDD" id="cd17748">
    <property type="entry name" value="BRCT_DNA_ligase_like"/>
    <property type="match status" value="1"/>
</dbReference>
<dbReference type="PROSITE" id="PS50172">
    <property type="entry name" value="BRCT"/>
    <property type="match status" value="1"/>
</dbReference>
<dbReference type="Gene3D" id="1.10.150.20">
    <property type="entry name" value="5' to 3' exonuclease, C-terminal subdomain"/>
    <property type="match status" value="1"/>
</dbReference>
<dbReference type="RefSeq" id="WP_107915628.1">
    <property type="nucleotide sequence ID" value="NZ_CP060707.1"/>
</dbReference>
<organism evidence="3 4">
    <name type="scientific">Campylobacter concisus</name>
    <dbReference type="NCBI Taxonomy" id="199"/>
    <lineage>
        <taxon>Bacteria</taxon>
        <taxon>Pseudomonadati</taxon>
        <taxon>Campylobacterota</taxon>
        <taxon>Epsilonproteobacteria</taxon>
        <taxon>Campylobacterales</taxon>
        <taxon>Campylobacteraceae</taxon>
        <taxon>Campylobacter</taxon>
    </lineage>
</organism>
<dbReference type="Gene3D" id="3.40.50.10190">
    <property type="entry name" value="BRCT domain"/>
    <property type="match status" value="1"/>
</dbReference>
<gene>
    <name evidence="3" type="ORF">CVT00_01140</name>
</gene>
<reference evidence="3 4" key="1">
    <citation type="journal article" date="2018" name="Emerg. Microbes Infect.">
        <title>Genomic analysis of oral Campylobacter concisus strains identified a potential bacterial molecular marker associated with active Crohn's disease.</title>
        <authorList>
            <person name="Liu F."/>
            <person name="Ma R."/>
            <person name="Tay C.Y.A."/>
            <person name="Octavia S."/>
            <person name="Lan R."/>
            <person name="Chung H.K.L."/>
            <person name="Riordan S.M."/>
            <person name="Grimm M.C."/>
            <person name="Leong R.W."/>
            <person name="Tanaka M.M."/>
            <person name="Connor S."/>
            <person name="Zhang L."/>
        </authorList>
    </citation>
    <scope>NUCLEOTIDE SEQUENCE [LARGE SCALE GENOMIC DNA]</scope>
    <source>
        <strain evidence="3 4">P1CDO2</strain>
    </source>
</reference>
<evidence type="ECO:0000256" key="1">
    <source>
        <dbReference type="SAM" id="MobiDB-lite"/>
    </source>
</evidence>
<evidence type="ECO:0000313" key="4">
    <source>
        <dbReference type="Proteomes" id="UP000594508"/>
    </source>
</evidence>
<accession>A0A7S9RE83</accession>
<proteinExistence type="predicted"/>
<dbReference type="Proteomes" id="UP000594508">
    <property type="component" value="Chromosome"/>
</dbReference>
<dbReference type="InterPro" id="IPR010995">
    <property type="entry name" value="DNA_repair_Rad51/TF_NusA_a-hlx"/>
</dbReference>
<name>A0A7S9RE83_9BACT</name>
<dbReference type="SUPFAM" id="SSF52113">
    <property type="entry name" value="BRCT domain"/>
    <property type="match status" value="1"/>
</dbReference>
<sequence>MDNHQRPAHDENGNIIKTNDSFLDDPAPDVEFKDKTFVLTGVFTIADRSEVARMILERGGKTSKAVTRSTDYVVTAEVASSAYVNGNYGTKIKEAIDIKKLGIKIAIISEQHFIKFIKDSGVIKKLDSMEIHKDIIEGHMMPFRQKDIPKEDRTFYGITLDQNEFYTGLPLEIIYNHSNMGIIKIDLNYQCYHDGFFIGDNKRYDIKRIIKAIDKRNGKELSNSELVEYIFKNLDDETLISLFIKGILKDMPSARALYNAGYRSLKEIEVASDDELLSIKGIKTKKLNEIREFFKNGCKYI</sequence>
<dbReference type="Pfam" id="PF00533">
    <property type="entry name" value="BRCT"/>
    <property type="match status" value="1"/>
</dbReference>
<feature type="domain" description="BRCT" evidence="2">
    <location>
        <begin position="27"/>
        <end position="118"/>
    </location>
</feature>
<feature type="region of interest" description="Disordered" evidence="1">
    <location>
        <begin position="1"/>
        <end position="21"/>
    </location>
</feature>
<dbReference type="EMBL" id="CP060707">
    <property type="protein sequence ID" value="QPH90178.1"/>
    <property type="molecule type" value="Genomic_DNA"/>
</dbReference>
<dbReference type="GO" id="GO:0000166">
    <property type="term" value="F:nucleotide binding"/>
    <property type="evidence" value="ECO:0007669"/>
    <property type="project" value="InterPro"/>
</dbReference>